<feature type="compositionally biased region" description="Low complexity" evidence="1">
    <location>
        <begin position="28"/>
        <end position="38"/>
    </location>
</feature>
<sequence length="171" mass="17744">MRCSRSWGPAALAILLAMPLTGALAEDAEMESASAEGSQLAPAGPAADPQNTANNLNTVPEDGMGSPNRTGPDNAFIRKLIASRPNEDLVICVAGCFSDRDRVVYAQPADKPVRIPVASQSSVSGPMQNPGQKIDRSAKPGKAASADTQLMPSQDPHAPAVINRADGSRTN</sequence>
<dbReference type="Proteomes" id="UP000199423">
    <property type="component" value="Unassembled WGS sequence"/>
</dbReference>
<feature type="compositionally biased region" description="Polar residues" evidence="1">
    <location>
        <begin position="118"/>
        <end position="131"/>
    </location>
</feature>
<keyword evidence="4" id="KW-1185">Reference proteome</keyword>
<dbReference type="RefSeq" id="WP_143111319.1">
    <property type="nucleotide sequence ID" value="NZ_FPCH01000001.1"/>
</dbReference>
<evidence type="ECO:0000256" key="1">
    <source>
        <dbReference type="SAM" id="MobiDB-lite"/>
    </source>
</evidence>
<accession>A0A1I7MY51</accession>
<name>A0A1I7MY51_9HYPH</name>
<reference evidence="4" key="1">
    <citation type="submission" date="2016-10" db="EMBL/GenBank/DDBJ databases">
        <authorList>
            <person name="Varghese N."/>
            <person name="Submissions S."/>
        </authorList>
    </citation>
    <scope>NUCLEOTIDE SEQUENCE [LARGE SCALE GENOMIC DNA]</scope>
    <source>
        <strain evidence="4">DSM 1565</strain>
    </source>
</reference>
<evidence type="ECO:0000313" key="3">
    <source>
        <dbReference type="EMBL" id="SFV27256.1"/>
    </source>
</evidence>
<organism evidence="3 4">
    <name type="scientific">Hyphomicrobium facile</name>
    <dbReference type="NCBI Taxonomy" id="51670"/>
    <lineage>
        <taxon>Bacteria</taxon>
        <taxon>Pseudomonadati</taxon>
        <taxon>Pseudomonadota</taxon>
        <taxon>Alphaproteobacteria</taxon>
        <taxon>Hyphomicrobiales</taxon>
        <taxon>Hyphomicrobiaceae</taxon>
        <taxon>Hyphomicrobium</taxon>
    </lineage>
</organism>
<feature type="chain" id="PRO_5011613741" evidence="2">
    <location>
        <begin position="26"/>
        <end position="171"/>
    </location>
</feature>
<dbReference type="EMBL" id="FPCH01000001">
    <property type="protein sequence ID" value="SFV27256.1"/>
    <property type="molecule type" value="Genomic_DNA"/>
</dbReference>
<keyword evidence="2" id="KW-0732">Signal</keyword>
<protein>
    <submittedName>
        <fullName evidence="3">Uncharacterized protein</fullName>
    </submittedName>
</protein>
<feature type="region of interest" description="Disordered" evidence="1">
    <location>
        <begin position="116"/>
        <end position="171"/>
    </location>
</feature>
<feature type="region of interest" description="Disordered" evidence="1">
    <location>
        <begin position="28"/>
        <end position="74"/>
    </location>
</feature>
<feature type="signal peptide" evidence="2">
    <location>
        <begin position="1"/>
        <end position="25"/>
    </location>
</feature>
<evidence type="ECO:0000256" key="2">
    <source>
        <dbReference type="SAM" id="SignalP"/>
    </source>
</evidence>
<dbReference type="OrthoDB" id="7933860at2"/>
<gene>
    <name evidence="3" type="ORF">SAMN04488557_0715</name>
</gene>
<proteinExistence type="predicted"/>
<feature type="compositionally biased region" description="Polar residues" evidence="1">
    <location>
        <begin position="49"/>
        <end position="58"/>
    </location>
</feature>
<dbReference type="AlphaFoldDB" id="A0A1I7MY51"/>
<evidence type="ECO:0000313" key="4">
    <source>
        <dbReference type="Proteomes" id="UP000199423"/>
    </source>
</evidence>